<keyword evidence="3" id="KW-0560">Oxidoreductase</keyword>
<dbReference type="PANTHER" id="PTHR48075:SF5">
    <property type="entry name" value="3-HYDROXYBUTYRYL-COA DEHYDROGENASE"/>
    <property type="match status" value="1"/>
</dbReference>
<evidence type="ECO:0000259" key="5">
    <source>
        <dbReference type="Pfam" id="PF02737"/>
    </source>
</evidence>
<comment type="caution">
    <text evidence="6">The sequence shown here is derived from an EMBL/GenBank/DDBJ whole genome shotgun (WGS) entry which is preliminary data.</text>
</comment>
<dbReference type="PANTHER" id="PTHR48075">
    <property type="entry name" value="3-HYDROXYACYL-COA DEHYDROGENASE FAMILY PROTEIN"/>
    <property type="match status" value="1"/>
</dbReference>
<feature type="domain" description="3-hydroxyacyl-CoA dehydrogenase C-terminal" evidence="4">
    <location>
        <begin position="274"/>
        <end position="369"/>
    </location>
</feature>
<dbReference type="SUPFAM" id="SSF51735">
    <property type="entry name" value="NAD(P)-binding Rossmann-fold domains"/>
    <property type="match status" value="1"/>
</dbReference>
<dbReference type="InterPro" id="IPR006176">
    <property type="entry name" value="3-OHacyl-CoA_DH_NAD-bd"/>
</dbReference>
<dbReference type="Pfam" id="PF02737">
    <property type="entry name" value="3HCDH_N"/>
    <property type="match status" value="1"/>
</dbReference>
<gene>
    <name evidence="6" type="ORF">ACFQZP_41575</name>
</gene>
<dbReference type="Gene3D" id="3.40.50.720">
    <property type="entry name" value="NAD(P)-binding Rossmann-like Domain"/>
    <property type="match status" value="1"/>
</dbReference>
<dbReference type="Proteomes" id="UP001596957">
    <property type="component" value="Unassembled WGS sequence"/>
</dbReference>
<sequence length="378" mass="39560">MSQDMKSGEAPSEAALSLFSGLLRDAVALAGTGLASPADIDTAMRLGAGHPVGPLTLLRHLDPTVRAAAGLPEPPEAVVEPDRSEQETAAEVWEHPVGVAGTGTMASGIAEALVRADVPAIVLGRTRASAERLHDAVATSLGKAVARGRLTDDLHQRALAHLHLTTDPGDLADCGHVIEAVAEDLAVKQELLRLLDDALPVDTVLATNTSSLTVAEIRAGLPAWRTVIALHFFNPAKAMKLVEVTGPDEDVVNAACAWVRRIGKVPVRCGDERGFVVNRLLIPYLNDAVRALDAGAFTAIETDALMCEAFGHPMGPFELIDLIGTDVTAAAQSMLHQASGDARLKPADGLLSLVAEGRFGRKSGAGFHDHSSPTRSTT</sequence>
<dbReference type="EMBL" id="JBHTEC010000007">
    <property type="protein sequence ID" value="MFD0287989.1"/>
    <property type="molecule type" value="Genomic_DNA"/>
</dbReference>
<evidence type="ECO:0000313" key="7">
    <source>
        <dbReference type="Proteomes" id="UP001596957"/>
    </source>
</evidence>
<dbReference type="InterPro" id="IPR013328">
    <property type="entry name" value="6PGD_dom2"/>
</dbReference>
<dbReference type="RefSeq" id="WP_381253135.1">
    <property type="nucleotide sequence ID" value="NZ_JBHTBI010000009.1"/>
</dbReference>
<dbReference type="InterPro" id="IPR036291">
    <property type="entry name" value="NAD(P)-bd_dom_sf"/>
</dbReference>
<dbReference type="Pfam" id="PF00725">
    <property type="entry name" value="3HCDH"/>
    <property type="match status" value="2"/>
</dbReference>
<feature type="domain" description="3-hydroxyacyl-CoA dehydrogenase NAD binding" evidence="5">
    <location>
        <begin position="97"/>
        <end position="271"/>
    </location>
</feature>
<dbReference type="InterPro" id="IPR008927">
    <property type="entry name" value="6-PGluconate_DH-like_C_sf"/>
</dbReference>
<organism evidence="6 7">
    <name type="scientific">Streptomyces lutosisoli</name>
    <dbReference type="NCBI Taxonomy" id="2665721"/>
    <lineage>
        <taxon>Bacteria</taxon>
        <taxon>Bacillati</taxon>
        <taxon>Actinomycetota</taxon>
        <taxon>Actinomycetes</taxon>
        <taxon>Kitasatosporales</taxon>
        <taxon>Streptomycetaceae</taxon>
        <taxon>Streptomyces</taxon>
    </lineage>
</organism>
<comment type="pathway">
    <text evidence="1">Lipid metabolism; butanoate metabolism.</text>
</comment>
<accession>A0ABW2VV59</accession>
<name>A0ABW2VV59_9ACTN</name>
<evidence type="ECO:0000256" key="2">
    <source>
        <dbReference type="ARBA" id="ARBA00009463"/>
    </source>
</evidence>
<evidence type="ECO:0000256" key="1">
    <source>
        <dbReference type="ARBA" id="ARBA00005086"/>
    </source>
</evidence>
<dbReference type="SUPFAM" id="SSF48179">
    <property type="entry name" value="6-phosphogluconate dehydrogenase C-terminal domain-like"/>
    <property type="match status" value="2"/>
</dbReference>
<evidence type="ECO:0000259" key="4">
    <source>
        <dbReference type="Pfam" id="PF00725"/>
    </source>
</evidence>
<evidence type="ECO:0000313" key="6">
    <source>
        <dbReference type="EMBL" id="MFD0287989.1"/>
    </source>
</evidence>
<proteinExistence type="inferred from homology"/>
<keyword evidence="7" id="KW-1185">Reference proteome</keyword>
<comment type="similarity">
    <text evidence="2">Belongs to the 3-hydroxyacyl-CoA dehydrogenase family.</text>
</comment>
<protein>
    <submittedName>
        <fullName evidence="6">3-hydroxyacyl-CoA dehydrogenase NAD-binding domain-containing protein</fullName>
    </submittedName>
</protein>
<evidence type="ECO:0000256" key="3">
    <source>
        <dbReference type="ARBA" id="ARBA00023002"/>
    </source>
</evidence>
<reference evidence="7" key="1">
    <citation type="journal article" date="2019" name="Int. J. Syst. Evol. Microbiol.">
        <title>The Global Catalogue of Microorganisms (GCM) 10K type strain sequencing project: providing services to taxonomists for standard genome sequencing and annotation.</title>
        <authorList>
            <consortium name="The Broad Institute Genomics Platform"/>
            <consortium name="The Broad Institute Genome Sequencing Center for Infectious Disease"/>
            <person name="Wu L."/>
            <person name="Ma J."/>
        </authorList>
    </citation>
    <scope>NUCLEOTIDE SEQUENCE [LARGE SCALE GENOMIC DNA]</scope>
    <source>
        <strain evidence="7">CGMCC 4.7198</strain>
    </source>
</reference>
<dbReference type="InterPro" id="IPR006108">
    <property type="entry name" value="3HC_DH_C"/>
</dbReference>
<feature type="domain" description="3-hydroxyacyl-CoA dehydrogenase C-terminal" evidence="4">
    <location>
        <begin position="20"/>
        <end position="62"/>
    </location>
</feature>
<dbReference type="Gene3D" id="1.10.1040.10">
    <property type="entry name" value="N-(1-d-carboxylethyl)-l-norvaline Dehydrogenase, domain 2"/>
    <property type="match status" value="2"/>
</dbReference>